<dbReference type="AlphaFoldDB" id="A0A6G9AQC2"/>
<name>A0A6G9AQC2_9BACT</name>
<dbReference type="Gene3D" id="3.40.50.1820">
    <property type="entry name" value="alpha/beta hydrolase"/>
    <property type="match status" value="1"/>
</dbReference>
<dbReference type="RefSeq" id="WP_167210871.1">
    <property type="nucleotide sequence ID" value="NZ_CP050063.1"/>
</dbReference>
<sequence length="361" mass="40895">MPPPLRFELTTPVQDDRPVYLSGNFCDWYPDIDAFRLWPTESGGYALDFPTGVPLPDVLEYKYTRGGWDQAELDSAGDVPPNRISRRKIGTRRDYVPHWRWFGRSFNPDFLPKLGLLAPDFAIPQLGTTRRVRVLVPHDYDHSTKRYPVLYLNDGQNLIGAGSEYGSWEIDRRLAVLASRHHHELIVVAIDHGGVNRVREFTPEMTMAGTGDGRNYLDFLVRTLKPYIDSTFRSLPDAVNTGIGGSSLGGLISLYGGLLHHHIFGRLLVFSPSLWISKNVLSEAARFRAAEPTKIYAFGGAKESKFMVQSLKQLIDAFRNSPGRNRIETQLLIDPKGQHSESYWGREFPNAVEWLYFGTMP</sequence>
<protein>
    <submittedName>
        <fullName evidence="1">Carbohydrate esterase</fullName>
    </submittedName>
</protein>
<dbReference type="PANTHER" id="PTHR48098:SF6">
    <property type="entry name" value="FERRI-BACILLIBACTIN ESTERASE BESA"/>
    <property type="match status" value="1"/>
</dbReference>
<organism evidence="1 2">
    <name type="scientific">Spirosoma aureum</name>
    <dbReference type="NCBI Taxonomy" id="2692134"/>
    <lineage>
        <taxon>Bacteria</taxon>
        <taxon>Pseudomonadati</taxon>
        <taxon>Bacteroidota</taxon>
        <taxon>Cytophagia</taxon>
        <taxon>Cytophagales</taxon>
        <taxon>Cytophagaceae</taxon>
        <taxon>Spirosoma</taxon>
    </lineage>
</organism>
<dbReference type="PANTHER" id="PTHR48098">
    <property type="entry name" value="ENTEROCHELIN ESTERASE-RELATED"/>
    <property type="match status" value="1"/>
</dbReference>
<dbReference type="InterPro" id="IPR000801">
    <property type="entry name" value="Esterase-like"/>
</dbReference>
<accession>A0A6G9AQC2</accession>
<gene>
    <name evidence="1" type="ORF">G8759_19100</name>
</gene>
<evidence type="ECO:0000313" key="1">
    <source>
        <dbReference type="EMBL" id="QIP14568.1"/>
    </source>
</evidence>
<reference evidence="1 2" key="1">
    <citation type="submission" date="2020-03" db="EMBL/GenBank/DDBJ databases">
        <authorList>
            <person name="Kim M.K."/>
        </authorList>
    </citation>
    <scope>NUCLEOTIDE SEQUENCE [LARGE SCALE GENOMIC DNA]</scope>
    <source>
        <strain evidence="1 2">BT328</strain>
    </source>
</reference>
<dbReference type="EMBL" id="CP050063">
    <property type="protein sequence ID" value="QIP14568.1"/>
    <property type="molecule type" value="Genomic_DNA"/>
</dbReference>
<proteinExistence type="predicted"/>
<keyword evidence="2" id="KW-1185">Reference proteome</keyword>
<dbReference type="Proteomes" id="UP000501802">
    <property type="component" value="Chromosome"/>
</dbReference>
<evidence type="ECO:0000313" key="2">
    <source>
        <dbReference type="Proteomes" id="UP000501802"/>
    </source>
</evidence>
<dbReference type="InterPro" id="IPR029058">
    <property type="entry name" value="AB_hydrolase_fold"/>
</dbReference>
<dbReference type="KEGG" id="spib:G8759_19100"/>
<dbReference type="InterPro" id="IPR050583">
    <property type="entry name" value="Mycobacterial_A85_antigen"/>
</dbReference>
<dbReference type="SUPFAM" id="SSF53474">
    <property type="entry name" value="alpha/beta-Hydrolases"/>
    <property type="match status" value="1"/>
</dbReference>
<dbReference type="Pfam" id="PF00756">
    <property type="entry name" value="Esterase"/>
    <property type="match status" value="1"/>
</dbReference>